<proteinExistence type="predicted"/>
<name>A0A811UIT3_CERCA</name>
<protein>
    <submittedName>
        <fullName evidence="2">(Mediterranean fruit fly) hypothetical protein</fullName>
    </submittedName>
</protein>
<accession>A0A811UIT3</accession>
<keyword evidence="3" id="KW-1185">Reference proteome</keyword>
<dbReference type="Proteomes" id="UP000606786">
    <property type="component" value="Unassembled WGS sequence"/>
</dbReference>
<evidence type="ECO:0000313" key="2">
    <source>
        <dbReference type="EMBL" id="CAD6997585.1"/>
    </source>
</evidence>
<evidence type="ECO:0000256" key="1">
    <source>
        <dbReference type="SAM" id="MobiDB-lite"/>
    </source>
</evidence>
<organism evidence="2 3">
    <name type="scientific">Ceratitis capitata</name>
    <name type="common">Mediterranean fruit fly</name>
    <name type="synonym">Tephritis capitata</name>
    <dbReference type="NCBI Taxonomy" id="7213"/>
    <lineage>
        <taxon>Eukaryota</taxon>
        <taxon>Metazoa</taxon>
        <taxon>Ecdysozoa</taxon>
        <taxon>Arthropoda</taxon>
        <taxon>Hexapoda</taxon>
        <taxon>Insecta</taxon>
        <taxon>Pterygota</taxon>
        <taxon>Neoptera</taxon>
        <taxon>Endopterygota</taxon>
        <taxon>Diptera</taxon>
        <taxon>Brachycera</taxon>
        <taxon>Muscomorpha</taxon>
        <taxon>Tephritoidea</taxon>
        <taxon>Tephritidae</taxon>
        <taxon>Ceratitis</taxon>
        <taxon>Ceratitis</taxon>
    </lineage>
</organism>
<gene>
    <name evidence="2" type="ORF">CCAP1982_LOCUS6224</name>
</gene>
<sequence length="126" mass="14320">MLTAFESISKNFALRPAFWYLEGFKKLINLKYYVHTCIKRFSLAQDIILPLRLRKLDSKLVSSVKSSPASKPASSAVDSCTSSDDCRSEDISPPPPLCNKFSTLLFIVFKYDVQIPIYFSIFLINI</sequence>
<feature type="region of interest" description="Disordered" evidence="1">
    <location>
        <begin position="63"/>
        <end position="96"/>
    </location>
</feature>
<dbReference type="EMBL" id="CAJHJT010000012">
    <property type="protein sequence ID" value="CAD6997585.1"/>
    <property type="molecule type" value="Genomic_DNA"/>
</dbReference>
<evidence type="ECO:0000313" key="3">
    <source>
        <dbReference type="Proteomes" id="UP000606786"/>
    </source>
</evidence>
<reference evidence="2" key="1">
    <citation type="submission" date="2020-11" db="EMBL/GenBank/DDBJ databases">
        <authorList>
            <person name="Whitehead M."/>
        </authorList>
    </citation>
    <scope>NUCLEOTIDE SEQUENCE</scope>
    <source>
        <strain evidence="2">EGII</strain>
    </source>
</reference>
<comment type="caution">
    <text evidence="2">The sequence shown here is derived from an EMBL/GenBank/DDBJ whole genome shotgun (WGS) entry which is preliminary data.</text>
</comment>
<dbReference type="AlphaFoldDB" id="A0A811UIT3"/>
<feature type="compositionally biased region" description="Low complexity" evidence="1">
    <location>
        <begin position="63"/>
        <end position="79"/>
    </location>
</feature>